<keyword evidence="2" id="KW-1185">Reference proteome</keyword>
<gene>
    <name evidence="1" type="ORF">AAFF_G00174700</name>
</gene>
<dbReference type="EMBL" id="JAINUG010000231">
    <property type="protein sequence ID" value="KAJ8386274.1"/>
    <property type="molecule type" value="Genomic_DNA"/>
</dbReference>
<evidence type="ECO:0000313" key="1">
    <source>
        <dbReference type="EMBL" id="KAJ8386274.1"/>
    </source>
</evidence>
<evidence type="ECO:0000313" key="2">
    <source>
        <dbReference type="Proteomes" id="UP001221898"/>
    </source>
</evidence>
<feature type="non-terminal residue" evidence="1">
    <location>
        <position position="1"/>
    </location>
</feature>
<accession>A0AAD7RLB8</accession>
<name>A0AAD7RLB8_9TELE</name>
<reference evidence="1" key="1">
    <citation type="journal article" date="2023" name="Science">
        <title>Genome structures resolve the early diversification of teleost fishes.</title>
        <authorList>
            <person name="Parey E."/>
            <person name="Louis A."/>
            <person name="Montfort J."/>
            <person name="Bouchez O."/>
            <person name="Roques C."/>
            <person name="Iampietro C."/>
            <person name="Lluch J."/>
            <person name="Castinel A."/>
            <person name="Donnadieu C."/>
            <person name="Desvignes T."/>
            <person name="Floi Bucao C."/>
            <person name="Jouanno E."/>
            <person name="Wen M."/>
            <person name="Mejri S."/>
            <person name="Dirks R."/>
            <person name="Jansen H."/>
            <person name="Henkel C."/>
            <person name="Chen W.J."/>
            <person name="Zahm M."/>
            <person name="Cabau C."/>
            <person name="Klopp C."/>
            <person name="Thompson A.W."/>
            <person name="Robinson-Rechavi M."/>
            <person name="Braasch I."/>
            <person name="Lecointre G."/>
            <person name="Bobe J."/>
            <person name="Postlethwait J.H."/>
            <person name="Berthelot C."/>
            <person name="Roest Crollius H."/>
            <person name="Guiguen Y."/>
        </authorList>
    </citation>
    <scope>NUCLEOTIDE SEQUENCE</scope>
    <source>
        <strain evidence="1">NC1722</strain>
    </source>
</reference>
<dbReference type="Proteomes" id="UP001221898">
    <property type="component" value="Unassembled WGS sequence"/>
</dbReference>
<organism evidence="1 2">
    <name type="scientific">Aldrovandia affinis</name>
    <dbReference type="NCBI Taxonomy" id="143900"/>
    <lineage>
        <taxon>Eukaryota</taxon>
        <taxon>Metazoa</taxon>
        <taxon>Chordata</taxon>
        <taxon>Craniata</taxon>
        <taxon>Vertebrata</taxon>
        <taxon>Euteleostomi</taxon>
        <taxon>Actinopterygii</taxon>
        <taxon>Neopterygii</taxon>
        <taxon>Teleostei</taxon>
        <taxon>Notacanthiformes</taxon>
        <taxon>Halosauridae</taxon>
        <taxon>Aldrovandia</taxon>
    </lineage>
</organism>
<dbReference type="AlphaFoldDB" id="A0AAD7RLB8"/>
<proteinExistence type="predicted"/>
<comment type="caution">
    <text evidence="1">The sequence shown here is derived from an EMBL/GenBank/DDBJ whole genome shotgun (WGS) entry which is preliminary data.</text>
</comment>
<sequence length="56" mass="6180">NRNRFLQSSSSTCNCTLGWSLAPDQECNVLQPDTVLTGEEDGIIRGGKGTKIRRKQ</sequence>
<protein>
    <submittedName>
        <fullName evidence="1">Uncharacterized protein</fullName>
    </submittedName>
</protein>